<dbReference type="PROSITE" id="PS00237">
    <property type="entry name" value="G_PROTEIN_RECEP_F1_1"/>
    <property type="match status" value="1"/>
</dbReference>
<dbReference type="InterPro" id="IPR017452">
    <property type="entry name" value="GPCR_Rhodpsn_7TM"/>
</dbReference>
<evidence type="ECO:0000256" key="11">
    <source>
        <dbReference type="SAM" id="Phobius"/>
    </source>
</evidence>
<evidence type="ECO:0000259" key="12">
    <source>
        <dbReference type="PROSITE" id="PS50262"/>
    </source>
</evidence>
<keyword evidence="8" id="KW-0325">Glycoprotein</keyword>
<comment type="similarity">
    <text evidence="10">Belongs to the G-protein coupled receptor 1 family.</text>
</comment>
<organism evidence="13 14">
    <name type="scientific">Anser brachyrhynchus</name>
    <name type="common">Pink-footed goose</name>
    <dbReference type="NCBI Taxonomy" id="132585"/>
    <lineage>
        <taxon>Eukaryota</taxon>
        <taxon>Metazoa</taxon>
        <taxon>Chordata</taxon>
        <taxon>Craniata</taxon>
        <taxon>Vertebrata</taxon>
        <taxon>Euteleostomi</taxon>
        <taxon>Archelosauria</taxon>
        <taxon>Archosauria</taxon>
        <taxon>Dinosauria</taxon>
        <taxon>Saurischia</taxon>
        <taxon>Theropoda</taxon>
        <taxon>Coelurosauria</taxon>
        <taxon>Aves</taxon>
        <taxon>Neognathae</taxon>
        <taxon>Galloanserae</taxon>
        <taxon>Anseriformes</taxon>
        <taxon>Anatidae</taxon>
        <taxon>Anserinae</taxon>
        <taxon>Anser</taxon>
    </lineage>
</organism>
<evidence type="ECO:0000256" key="7">
    <source>
        <dbReference type="ARBA" id="ARBA00023170"/>
    </source>
</evidence>
<feature type="transmembrane region" description="Helical" evidence="11">
    <location>
        <begin position="169"/>
        <end position="194"/>
    </location>
</feature>
<dbReference type="GO" id="GO:0005886">
    <property type="term" value="C:plasma membrane"/>
    <property type="evidence" value="ECO:0007669"/>
    <property type="project" value="UniProtKB-SubCell"/>
</dbReference>
<dbReference type="AlphaFoldDB" id="A0A8B9BR81"/>
<keyword evidence="2" id="KW-1003">Cell membrane</keyword>
<evidence type="ECO:0000256" key="4">
    <source>
        <dbReference type="ARBA" id="ARBA00022989"/>
    </source>
</evidence>
<keyword evidence="7 10" id="KW-0675">Receptor</keyword>
<reference evidence="13" key="2">
    <citation type="submission" date="2025-09" db="UniProtKB">
        <authorList>
            <consortium name="Ensembl"/>
        </authorList>
    </citation>
    <scope>IDENTIFICATION</scope>
</reference>
<dbReference type="InterPro" id="IPR044734">
    <property type="entry name" value="GPR35_7tmA"/>
</dbReference>
<proteinExistence type="inferred from homology"/>
<dbReference type="InterPro" id="IPR000276">
    <property type="entry name" value="GPCR_Rhodpsn"/>
</dbReference>
<dbReference type="PRINTS" id="PR00237">
    <property type="entry name" value="GPCRRHODOPSN"/>
</dbReference>
<keyword evidence="3 10" id="KW-0812">Transmembrane</keyword>
<comment type="subcellular location">
    <subcellularLocation>
        <location evidence="1">Cell membrane</location>
        <topology evidence="1">Multi-pass membrane protein</topology>
    </subcellularLocation>
</comment>
<feature type="domain" description="G-protein coupled receptors family 1 profile" evidence="12">
    <location>
        <begin position="33"/>
        <end position="277"/>
    </location>
</feature>
<dbReference type="GO" id="GO:0035025">
    <property type="term" value="P:positive regulation of Rho protein signal transduction"/>
    <property type="evidence" value="ECO:0007669"/>
    <property type="project" value="TreeGrafter"/>
</dbReference>
<feature type="transmembrane region" description="Helical" evidence="11">
    <location>
        <begin position="53"/>
        <end position="75"/>
    </location>
</feature>
<dbReference type="Proteomes" id="UP000694426">
    <property type="component" value="Unplaced"/>
</dbReference>
<dbReference type="GeneTree" id="ENSGT01040000240444"/>
<dbReference type="Gene3D" id="1.20.1070.10">
    <property type="entry name" value="Rhodopsin 7-helix transmembrane proteins"/>
    <property type="match status" value="1"/>
</dbReference>
<evidence type="ECO:0000256" key="2">
    <source>
        <dbReference type="ARBA" id="ARBA00022475"/>
    </source>
</evidence>
<dbReference type="Pfam" id="PF00001">
    <property type="entry name" value="7tm_1"/>
    <property type="match status" value="1"/>
</dbReference>
<dbReference type="PANTHER" id="PTHR24232:SF97">
    <property type="entry name" value="G-PROTEIN COUPLED RECEPTORS FAMILY 1 PROFILE DOMAIN-CONTAINING PROTEIN"/>
    <property type="match status" value="1"/>
</dbReference>
<protein>
    <recommendedName>
        <fullName evidence="12">G-protein coupled receptors family 1 profile domain-containing protein</fullName>
    </recommendedName>
</protein>
<name>A0A8B9BR81_9AVES</name>
<evidence type="ECO:0000313" key="14">
    <source>
        <dbReference type="Proteomes" id="UP000694426"/>
    </source>
</evidence>
<sequence length="309" mass="35690">MENCTDINSTLQNGILLFQLIVYIPVLSFGFLLNTVAFWVFCCKLKSWTETRVYMINLMVTDCFLLFALPFMIYFTKNKHPIDDLCFAVQMIYFTNRPMSIYIIMLIAIDRYIAIIFPLKAKSLRSPLKSASVCGCLWIIQIIYSYSQQKFQESKEKFCLQRHSTEPKYLTLFTISFGYFIPLVIIIFCSVKVIKCLKKKMASSFHDTMLIQKAVYIVTANMAVFIICFLPLYLGHLLRFIMDSISSSCPAIQRVNNFVHLASVLANTNCCLDAICYYFVNKEFKEASPKLVRSKSESTEDAEIQLPMH</sequence>
<feature type="transmembrane region" description="Helical" evidence="11">
    <location>
        <begin position="20"/>
        <end position="41"/>
    </location>
</feature>
<evidence type="ECO:0000313" key="13">
    <source>
        <dbReference type="Ensembl" id="ENSABRP00000008279.1"/>
    </source>
</evidence>
<keyword evidence="4 11" id="KW-1133">Transmembrane helix</keyword>
<dbReference type="Ensembl" id="ENSABRT00000011798.1">
    <property type="protein sequence ID" value="ENSABRP00000008279.1"/>
    <property type="gene ID" value="ENSABRG00000007472.1"/>
</dbReference>
<reference evidence="13" key="1">
    <citation type="submission" date="2025-08" db="UniProtKB">
        <authorList>
            <consortium name="Ensembl"/>
        </authorList>
    </citation>
    <scope>IDENTIFICATION</scope>
</reference>
<dbReference type="GO" id="GO:0004950">
    <property type="term" value="F:chemokine receptor activity"/>
    <property type="evidence" value="ECO:0007669"/>
    <property type="project" value="InterPro"/>
</dbReference>
<dbReference type="SUPFAM" id="SSF81321">
    <property type="entry name" value="Family A G protein-coupled receptor-like"/>
    <property type="match status" value="1"/>
</dbReference>
<keyword evidence="5 10" id="KW-0297">G-protein coupled receptor</keyword>
<evidence type="ECO:0000256" key="10">
    <source>
        <dbReference type="RuleBase" id="RU000688"/>
    </source>
</evidence>
<keyword evidence="14" id="KW-1185">Reference proteome</keyword>
<evidence type="ECO:0000256" key="5">
    <source>
        <dbReference type="ARBA" id="ARBA00023040"/>
    </source>
</evidence>
<feature type="transmembrane region" description="Helical" evidence="11">
    <location>
        <begin position="131"/>
        <end position="149"/>
    </location>
</feature>
<keyword evidence="6 11" id="KW-0472">Membrane</keyword>
<evidence type="ECO:0000256" key="8">
    <source>
        <dbReference type="ARBA" id="ARBA00023180"/>
    </source>
</evidence>
<evidence type="ECO:0000256" key="3">
    <source>
        <dbReference type="ARBA" id="ARBA00022692"/>
    </source>
</evidence>
<keyword evidence="9 10" id="KW-0807">Transducer</keyword>
<dbReference type="CDD" id="cd15164">
    <property type="entry name" value="7tmA_GPR35-like"/>
    <property type="match status" value="1"/>
</dbReference>
<accession>A0A8B9BR81</accession>
<feature type="transmembrane region" description="Helical" evidence="11">
    <location>
        <begin position="215"/>
        <end position="238"/>
    </location>
</feature>
<dbReference type="GO" id="GO:0007200">
    <property type="term" value="P:phospholipase C-activating G protein-coupled receptor signaling pathway"/>
    <property type="evidence" value="ECO:0007669"/>
    <property type="project" value="TreeGrafter"/>
</dbReference>
<dbReference type="PROSITE" id="PS50262">
    <property type="entry name" value="G_PROTEIN_RECEP_F1_2"/>
    <property type="match status" value="1"/>
</dbReference>
<feature type="transmembrane region" description="Helical" evidence="11">
    <location>
        <begin position="99"/>
        <end position="119"/>
    </location>
</feature>
<evidence type="ECO:0000256" key="9">
    <source>
        <dbReference type="ARBA" id="ARBA00023224"/>
    </source>
</evidence>
<dbReference type="FunFam" id="1.20.1070.10:FF:000142">
    <property type="entry name" value="G protein-coupled receptor 55"/>
    <property type="match status" value="1"/>
</dbReference>
<dbReference type="PANTHER" id="PTHR24232">
    <property type="entry name" value="G-PROTEIN COUPLED RECEPTOR"/>
    <property type="match status" value="1"/>
</dbReference>
<evidence type="ECO:0000256" key="6">
    <source>
        <dbReference type="ARBA" id="ARBA00023136"/>
    </source>
</evidence>
<evidence type="ECO:0000256" key="1">
    <source>
        <dbReference type="ARBA" id="ARBA00004651"/>
    </source>
</evidence>